<feature type="binding site" evidence="12">
    <location>
        <begin position="89"/>
        <end position="91"/>
    </location>
    <ligand>
        <name>L-histidine</name>
        <dbReference type="ChEBI" id="CHEBI:57595"/>
    </ligand>
</feature>
<feature type="binding site" evidence="12">
    <location>
        <begin position="268"/>
        <end position="269"/>
    </location>
    <ligand>
        <name>L-histidine</name>
        <dbReference type="ChEBI" id="CHEBI:57595"/>
    </ligand>
</feature>
<evidence type="ECO:0000256" key="5">
    <source>
        <dbReference type="ARBA" id="ARBA00022598"/>
    </source>
</evidence>
<feature type="binding site" evidence="12">
    <location>
        <position position="133"/>
    </location>
    <ligand>
        <name>L-histidine</name>
        <dbReference type="ChEBI" id="CHEBI:57595"/>
    </ligand>
</feature>
<dbReference type="InterPro" id="IPR015807">
    <property type="entry name" value="His-tRNA-ligase"/>
</dbReference>
<dbReference type="GO" id="GO:0004821">
    <property type="term" value="F:histidine-tRNA ligase activity"/>
    <property type="evidence" value="ECO:0007669"/>
    <property type="project" value="UniProtKB-UniRule"/>
</dbReference>
<dbReference type="GO" id="GO:0005524">
    <property type="term" value="F:ATP binding"/>
    <property type="evidence" value="ECO:0007669"/>
    <property type="project" value="UniProtKB-UniRule"/>
</dbReference>
<dbReference type="HOGENOM" id="CLU_025113_1_1_6"/>
<dbReference type="PANTHER" id="PTHR43707">
    <property type="entry name" value="HISTIDYL-TRNA SYNTHETASE"/>
    <property type="match status" value="1"/>
</dbReference>
<evidence type="ECO:0000256" key="11">
    <source>
        <dbReference type="HAMAP-Rule" id="MF_00127"/>
    </source>
</evidence>
<dbReference type="InterPro" id="IPR036621">
    <property type="entry name" value="Anticodon-bd_dom_sf"/>
</dbReference>
<dbReference type="InterPro" id="IPR041715">
    <property type="entry name" value="HisRS-like_core"/>
</dbReference>
<evidence type="ECO:0000256" key="12">
    <source>
        <dbReference type="PIRSR" id="PIRSR001549-1"/>
    </source>
</evidence>
<dbReference type="Gene3D" id="3.40.50.800">
    <property type="entry name" value="Anticodon-binding domain"/>
    <property type="match status" value="1"/>
</dbReference>
<dbReference type="PANTHER" id="PTHR43707:SF1">
    <property type="entry name" value="HISTIDINE--TRNA LIGASE, MITOCHONDRIAL-RELATED"/>
    <property type="match status" value="1"/>
</dbReference>
<dbReference type="Gene3D" id="3.30.930.10">
    <property type="entry name" value="Bira Bifunctional Protein, Domain 2"/>
    <property type="match status" value="1"/>
</dbReference>
<dbReference type="STRING" id="395493.BegalDRAFT_3453"/>
<dbReference type="RefSeq" id="WP_002692179.1">
    <property type="nucleotide sequence ID" value="NZ_JH600070.1"/>
</dbReference>
<dbReference type="EC" id="6.1.1.21" evidence="11"/>
<accession>I3CKX4</accession>
<keyword evidence="8 11" id="KW-0648">Protein biosynthesis</keyword>
<evidence type="ECO:0000256" key="4">
    <source>
        <dbReference type="ARBA" id="ARBA00022490"/>
    </source>
</evidence>
<organism evidence="14 15">
    <name type="scientific">Beggiatoa alba B18LD</name>
    <dbReference type="NCBI Taxonomy" id="395493"/>
    <lineage>
        <taxon>Bacteria</taxon>
        <taxon>Pseudomonadati</taxon>
        <taxon>Pseudomonadota</taxon>
        <taxon>Gammaproteobacteria</taxon>
        <taxon>Thiotrichales</taxon>
        <taxon>Thiotrichaceae</taxon>
        <taxon>Beggiatoa</taxon>
    </lineage>
</organism>
<reference evidence="14 15" key="1">
    <citation type="submission" date="2011-11" db="EMBL/GenBank/DDBJ databases">
        <title>Improved High-Quality Draft sequence of Beggiatoa alba B18lD.</title>
        <authorList>
            <consortium name="US DOE Joint Genome Institute"/>
            <person name="Lucas S."/>
            <person name="Han J."/>
            <person name="Lapidus A."/>
            <person name="Cheng J.-F."/>
            <person name="Goodwin L."/>
            <person name="Pitluck S."/>
            <person name="Peters L."/>
            <person name="Mikhailova N."/>
            <person name="Held B."/>
            <person name="Detter J.C."/>
            <person name="Han C."/>
            <person name="Tapia R."/>
            <person name="Land M."/>
            <person name="Hauser L."/>
            <person name="Kyrpides N."/>
            <person name="Ivanova N."/>
            <person name="Pagani I."/>
            <person name="Samuel K."/>
            <person name="Teske A."/>
            <person name="Mueller J."/>
            <person name="Woyke T."/>
        </authorList>
    </citation>
    <scope>NUCLEOTIDE SEQUENCE [LARGE SCALE GENOMIC DNA]</scope>
    <source>
        <strain evidence="14 15">B18LD</strain>
    </source>
</reference>
<dbReference type="FunFam" id="3.30.930.10:FF:000005">
    <property type="entry name" value="Histidine--tRNA ligase"/>
    <property type="match status" value="1"/>
</dbReference>
<evidence type="ECO:0000256" key="7">
    <source>
        <dbReference type="ARBA" id="ARBA00022840"/>
    </source>
</evidence>
<evidence type="ECO:0000256" key="1">
    <source>
        <dbReference type="ARBA" id="ARBA00004496"/>
    </source>
</evidence>
<dbReference type="SUPFAM" id="SSF52954">
    <property type="entry name" value="Class II aaRS ABD-related"/>
    <property type="match status" value="1"/>
</dbReference>
<dbReference type="CDD" id="cd00859">
    <property type="entry name" value="HisRS_anticodon"/>
    <property type="match status" value="1"/>
</dbReference>
<feature type="binding site" evidence="12">
    <location>
        <position position="137"/>
    </location>
    <ligand>
        <name>L-histidine</name>
        <dbReference type="ChEBI" id="CHEBI:57595"/>
    </ligand>
</feature>
<dbReference type="Pfam" id="PF03129">
    <property type="entry name" value="HGTP_anticodon"/>
    <property type="match status" value="1"/>
</dbReference>
<keyword evidence="4 11" id="KW-0963">Cytoplasm</keyword>
<comment type="similarity">
    <text evidence="2 11">Belongs to the class-II aminoacyl-tRNA synthetase family.</text>
</comment>
<keyword evidence="5 11" id="KW-0436">Ligase</keyword>
<keyword evidence="9 11" id="KW-0030">Aminoacyl-tRNA synthetase</keyword>
<keyword evidence="7 11" id="KW-0067">ATP-binding</keyword>
<dbReference type="NCBIfam" id="TIGR00442">
    <property type="entry name" value="hisS"/>
    <property type="match status" value="1"/>
</dbReference>
<dbReference type="SUPFAM" id="SSF55681">
    <property type="entry name" value="Class II aaRS and biotin synthetases"/>
    <property type="match status" value="1"/>
</dbReference>
<dbReference type="CDD" id="cd00773">
    <property type="entry name" value="HisRS-like_core"/>
    <property type="match status" value="1"/>
</dbReference>
<dbReference type="PIRSF" id="PIRSF001549">
    <property type="entry name" value="His-tRNA_synth"/>
    <property type="match status" value="1"/>
</dbReference>
<evidence type="ECO:0000256" key="8">
    <source>
        <dbReference type="ARBA" id="ARBA00022917"/>
    </source>
</evidence>
<dbReference type="GO" id="GO:0005737">
    <property type="term" value="C:cytoplasm"/>
    <property type="evidence" value="ECO:0007669"/>
    <property type="project" value="UniProtKB-SubCell"/>
</dbReference>
<evidence type="ECO:0000313" key="15">
    <source>
        <dbReference type="Proteomes" id="UP000005744"/>
    </source>
</evidence>
<protein>
    <recommendedName>
        <fullName evidence="11">Histidine--tRNA ligase</fullName>
        <ecNumber evidence="11">6.1.1.21</ecNumber>
    </recommendedName>
    <alternativeName>
        <fullName evidence="11">Histidyl-tRNA synthetase</fullName>
        <shortName evidence="11">HisRS</shortName>
    </alternativeName>
</protein>
<dbReference type="InterPro" id="IPR004154">
    <property type="entry name" value="Anticodon-bd"/>
</dbReference>
<dbReference type="InterPro" id="IPR033656">
    <property type="entry name" value="HisRS_anticodon"/>
</dbReference>
<keyword evidence="15" id="KW-1185">Reference proteome</keyword>
<dbReference type="HAMAP" id="MF_00127">
    <property type="entry name" value="His_tRNA_synth"/>
    <property type="match status" value="1"/>
</dbReference>
<gene>
    <name evidence="11" type="primary">hisS</name>
    <name evidence="14" type="ORF">BegalDRAFT_3453</name>
</gene>
<evidence type="ECO:0000256" key="6">
    <source>
        <dbReference type="ARBA" id="ARBA00022741"/>
    </source>
</evidence>
<dbReference type="PROSITE" id="PS50862">
    <property type="entry name" value="AA_TRNA_LIGASE_II"/>
    <property type="match status" value="1"/>
</dbReference>
<dbReference type="InterPro" id="IPR045864">
    <property type="entry name" value="aa-tRNA-synth_II/BPL/LPL"/>
</dbReference>
<evidence type="ECO:0000259" key="13">
    <source>
        <dbReference type="PROSITE" id="PS50862"/>
    </source>
</evidence>
<comment type="catalytic activity">
    <reaction evidence="10 11">
        <text>tRNA(His) + L-histidine + ATP = L-histidyl-tRNA(His) + AMP + diphosphate + H(+)</text>
        <dbReference type="Rhea" id="RHEA:17313"/>
        <dbReference type="Rhea" id="RHEA-COMP:9665"/>
        <dbReference type="Rhea" id="RHEA-COMP:9689"/>
        <dbReference type="ChEBI" id="CHEBI:15378"/>
        <dbReference type="ChEBI" id="CHEBI:30616"/>
        <dbReference type="ChEBI" id="CHEBI:33019"/>
        <dbReference type="ChEBI" id="CHEBI:57595"/>
        <dbReference type="ChEBI" id="CHEBI:78442"/>
        <dbReference type="ChEBI" id="CHEBI:78527"/>
        <dbReference type="ChEBI" id="CHEBI:456215"/>
        <dbReference type="EC" id="6.1.1.21"/>
    </reaction>
</comment>
<feature type="binding site" evidence="12">
    <location>
        <position position="119"/>
    </location>
    <ligand>
        <name>L-histidine</name>
        <dbReference type="ChEBI" id="CHEBI:57595"/>
    </ligand>
</feature>
<keyword evidence="6 11" id="KW-0547">Nucleotide-binding</keyword>
<evidence type="ECO:0000313" key="14">
    <source>
        <dbReference type="EMBL" id="EIJ44267.1"/>
    </source>
</evidence>
<evidence type="ECO:0000256" key="10">
    <source>
        <dbReference type="ARBA" id="ARBA00047639"/>
    </source>
</evidence>
<sequence length="428" mass="48260">MSKSIQSVRGMNDILPTQTPYWQTVETALRRVFESYGYQEIRTPILEKTELFSRSIGEVTDIVEKEMFTFIDRAEEGDSDAESLSLRPENTASCVRAGIEHSLFYGQTPRLWYTGPMFRHEKPQKGRYRQFHQLGAEAYGIASADIDAELIIMSARCFKVLGLKDLSLQLNSLGSSDARTAYRARLVDYFSAYPTQLDEDSQRRLHTNPLRILDSKNPEMQALIQNAPKLIDHLDTESIEHFEQLKHRLDLAGISYQVNPRLVRGLDYYNRTVFEWVTTALGSQGTVCAGGRYDSLVAQIGGRATPAIGFAMGLERLLMLVEQTGLVPHNANPHVYLVMMGQTAVEHGIQLAEQLRDQLPELRIISHCGGGNAKKQFERADKSGARIALILGDDEVAQQRVTVKYLRDNQAQVTLAQTELADHLQRFL</sequence>
<evidence type="ECO:0000256" key="9">
    <source>
        <dbReference type="ARBA" id="ARBA00023146"/>
    </source>
</evidence>
<dbReference type="InterPro" id="IPR004516">
    <property type="entry name" value="HisRS/HisZ"/>
</dbReference>
<feature type="domain" description="Aminoacyl-transfer RNA synthetases class-II family profile" evidence="13">
    <location>
        <begin position="1"/>
        <end position="360"/>
    </location>
</feature>
<dbReference type="GO" id="GO:0006427">
    <property type="term" value="P:histidyl-tRNA aminoacylation"/>
    <property type="evidence" value="ECO:0007669"/>
    <property type="project" value="UniProtKB-UniRule"/>
</dbReference>
<dbReference type="EMBL" id="JH600070">
    <property type="protein sequence ID" value="EIJ44267.1"/>
    <property type="molecule type" value="Genomic_DNA"/>
</dbReference>
<name>I3CKX4_9GAMM</name>
<dbReference type="InterPro" id="IPR006195">
    <property type="entry name" value="aa-tRNA-synth_II"/>
</dbReference>
<comment type="subcellular location">
    <subcellularLocation>
        <location evidence="1 11">Cytoplasm</location>
    </subcellularLocation>
</comment>
<feature type="binding site" evidence="12">
    <location>
        <position position="264"/>
    </location>
    <ligand>
        <name>L-histidine</name>
        <dbReference type="ChEBI" id="CHEBI:57595"/>
    </ligand>
</feature>
<dbReference type="AlphaFoldDB" id="I3CKX4"/>
<dbReference type="Proteomes" id="UP000005744">
    <property type="component" value="Unassembled WGS sequence"/>
</dbReference>
<comment type="subunit">
    <text evidence="3 11">Homodimer.</text>
</comment>
<evidence type="ECO:0000256" key="2">
    <source>
        <dbReference type="ARBA" id="ARBA00008226"/>
    </source>
</evidence>
<evidence type="ECO:0000256" key="3">
    <source>
        <dbReference type="ARBA" id="ARBA00011738"/>
    </source>
</evidence>
<dbReference type="eggNOG" id="COG0124">
    <property type="taxonomic scope" value="Bacteria"/>
</dbReference>
<dbReference type="Pfam" id="PF13393">
    <property type="entry name" value="tRNA-synt_His"/>
    <property type="match status" value="1"/>
</dbReference>
<proteinExistence type="inferred from homology"/>
<dbReference type="OrthoDB" id="9800814at2"/>